<proteinExistence type="predicted"/>
<sequence>MKKTILSLSALFAVAVASAQSYPKQPDKTVVEYVSYQKPAAPAEVKEQAADTNINAEQAQPTTRKNEKTSQEVKSTSVAVNDEKSSAKKSQ</sequence>
<organism evidence="3 4">
    <name type="scientific">Flavobacterium arundinis</name>
    <dbReference type="NCBI Taxonomy" id="3139143"/>
    <lineage>
        <taxon>Bacteria</taxon>
        <taxon>Pseudomonadati</taxon>
        <taxon>Bacteroidota</taxon>
        <taxon>Flavobacteriia</taxon>
        <taxon>Flavobacteriales</taxon>
        <taxon>Flavobacteriaceae</taxon>
        <taxon>Flavobacterium</taxon>
    </lineage>
</organism>
<evidence type="ECO:0000313" key="4">
    <source>
        <dbReference type="Proteomes" id="UP001464555"/>
    </source>
</evidence>
<feature type="compositionally biased region" description="Basic and acidic residues" evidence="1">
    <location>
        <begin position="81"/>
        <end position="91"/>
    </location>
</feature>
<feature type="compositionally biased region" description="Polar residues" evidence="1">
    <location>
        <begin position="50"/>
        <end position="63"/>
    </location>
</feature>
<name>A0ABU9HTV5_9FLAO</name>
<accession>A0ABU9HTV5</accession>
<dbReference type="RefSeq" id="WP_341695693.1">
    <property type="nucleotide sequence ID" value="NZ_JBBYHR010000002.1"/>
</dbReference>
<evidence type="ECO:0000313" key="3">
    <source>
        <dbReference type="EMBL" id="MEL1243372.1"/>
    </source>
</evidence>
<keyword evidence="4" id="KW-1185">Reference proteome</keyword>
<feature type="chain" id="PRO_5047417606" evidence="2">
    <location>
        <begin position="20"/>
        <end position="91"/>
    </location>
</feature>
<evidence type="ECO:0000256" key="1">
    <source>
        <dbReference type="SAM" id="MobiDB-lite"/>
    </source>
</evidence>
<keyword evidence="2" id="KW-0732">Signal</keyword>
<protein>
    <submittedName>
        <fullName evidence="3">Uncharacterized protein</fullName>
    </submittedName>
</protein>
<feature type="region of interest" description="Disordered" evidence="1">
    <location>
        <begin position="42"/>
        <end position="91"/>
    </location>
</feature>
<evidence type="ECO:0000256" key="2">
    <source>
        <dbReference type="SAM" id="SignalP"/>
    </source>
</evidence>
<dbReference type="Proteomes" id="UP001464555">
    <property type="component" value="Unassembled WGS sequence"/>
</dbReference>
<comment type="caution">
    <text evidence="3">The sequence shown here is derived from an EMBL/GenBank/DDBJ whole genome shotgun (WGS) entry which is preliminary data.</text>
</comment>
<reference evidence="3 4" key="1">
    <citation type="submission" date="2024-04" db="EMBL/GenBank/DDBJ databases">
        <title>Flavobacterium sp. DGU11 16S ribosomal RNA gene Genome sequencing and assembly.</title>
        <authorList>
            <person name="Park S."/>
        </authorList>
    </citation>
    <scope>NUCLEOTIDE SEQUENCE [LARGE SCALE GENOMIC DNA]</scope>
    <source>
        <strain evidence="3 4">DGU11</strain>
    </source>
</reference>
<dbReference type="EMBL" id="JBBYHR010000002">
    <property type="protein sequence ID" value="MEL1243372.1"/>
    <property type="molecule type" value="Genomic_DNA"/>
</dbReference>
<gene>
    <name evidence="3" type="ORF">AAEO56_03790</name>
</gene>
<feature type="signal peptide" evidence="2">
    <location>
        <begin position="1"/>
        <end position="19"/>
    </location>
</feature>